<dbReference type="InterPro" id="IPR036179">
    <property type="entry name" value="Ig-like_dom_sf"/>
</dbReference>
<keyword evidence="5" id="KW-1185">Reference proteome</keyword>
<dbReference type="OrthoDB" id="9894386at2759"/>
<dbReference type="GO" id="GO:0019815">
    <property type="term" value="C:B cell receptor complex"/>
    <property type="evidence" value="ECO:0007669"/>
    <property type="project" value="TreeGrafter"/>
</dbReference>
<dbReference type="GO" id="GO:0030183">
    <property type="term" value="P:B cell differentiation"/>
    <property type="evidence" value="ECO:0007669"/>
    <property type="project" value="TreeGrafter"/>
</dbReference>
<reference evidence="4 5" key="2">
    <citation type="submission" date="2019-01" db="EMBL/GenBank/DDBJ databases">
        <title>A chromosome length genome reference of the Java medaka (oryzias javanicus).</title>
        <authorList>
            <person name="Herpin A."/>
            <person name="Takehana Y."/>
            <person name="Naruse K."/>
            <person name="Ansai S."/>
            <person name="Kawaguchi M."/>
        </authorList>
    </citation>
    <scope>NUCLEOTIDE SEQUENCE [LARGE SCALE GENOMIC DNA]</scope>
    <source>
        <strain evidence="4">RS831</strain>
        <tissue evidence="4">Whole body</tissue>
    </source>
</reference>
<keyword evidence="2" id="KW-0732">Signal</keyword>
<evidence type="ECO:0000256" key="1">
    <source>
        <dbReference type="ARBA" id="ARBA00023319"/>
    </source>
</evidence>
<reference evidence="4 5" key="1">
    <citation type="submission" date="2018-11" db="EMBL/GenBank/DDBJ databases">
        <authorList>
            <person name="Lopez-Roques C."/>
            <person name="Donnadieu C."/>
            <person name="Bouchez O."/>
            <person name="Klopp C."/>
            <person name="Cabau C."/>
            <person name="Zahm M."/>
        </authorList>
    </citation>
    <scope>NUCLEOTIDE SEQUENCE [LARGE SCALE GENOMIC DNA]</scope>
    <source>
        <strain evidence="4">RS831</strain>
        <tissue evidence="4">Whole body</tissue>
    </source>
</reference>
<dbReference type="InterPro" id="IPR013151">
    <property type="entry name" value="Immunoglobulin_dom"/>
</dbReference>
<gene>
    <name evidence="4" type="ORF">OJAV_G00192950</name>
</gene>
<protein>
    <recommendedName>
        <fullName evidence="3">Ig-like domain-containing protein</fullName>
    </recommendedName>
</protein>
<sequence>MHLIMRWIQAGWCLLALINLSAALKISQKPRFYGVKTGSKVKIACGATGNIGKGAVSWYRFEKYNERNETEQSLKEDDRMKFQKGNKSLISTLTIWNVTENDTGVYFCKFNTILGPGTAVRVVRNINFNRAQHLSKLKDGLIVLQGLLLPVCIAAILLRKHKEYEKSDSMYEEPEMDHIYEGLAIETCGDLYEDLTLYSQPEIAEAPWE</sequence>
<feature type="chain" id="PRO_5019162668" description="Ig-like domain-containing protein" evidence="2">
    <location>
        <begin position="24"/>
        <end position="209"/>
    </location>
</feature>
<evidence type="ECO:0000259" key="3">
    <source>
        <dbReference type="PROSITE" id="PS50835"/>
    </source>
</evidence>
<feature type="domain" description="Ig-like" evidence="3">
    <location>
        <begin position="35"/>
        <end position="127"/>
    </location>
</feature>
<evidence type="ECO:0000256" key="2">
    <source>
        <dbReference type="SAM" id="SignalP"/>
    </source>
</evidence>
<dbReference type="Proteomes" id="UP000283210">
    <property type="component" value="Chromosome 19"/>
</dbReference>
<dbReference type="CDD" id="cd00099">
    <property type="entry name" value="IgV"/>
    <property type="match status" value="1"/>
</dbReference>
<dbReference type="GO" id="GO:0050853">
    <property type="term" value="P:B cell receptor signaling pathway"/>
    <property type="evidence" value="ECO:0007669"/>
    <property type="project" value="TreeGrafter"/>
</dbReference>
<dbReference type="InterPro" id="IPR007110">
    <property type="entry name" value="Ig-like_dom"/>
</dbReference>
<dbReference type="InterPro" id="IPR013783">
    <property type="entry name" value="Ig-like_fold"/>
</dbReference>
<dbReference type="AlphaFoldDB" id="A0A437CAY8"/>
<dbReference type="InterPro" id="IPR003599">
    <property type="entry name" value="Ig_sub"/>
</dbReference>
<dbReference type="GO" id="GO:0009897">
    <property type="term" value="C:external side of plasma membrane"/>
    <property type="evidence" value="ECO:0007669"/>
    <property type="project" value="TreeGrafter"/>
</dbReference>
<proteinExistence type="predicted"/>
<organism evidence="4 5">
    <name type="scientific">Oryzias javanicus</name>
    <name type="common">Javanese ricefish</name>
    <name type="synonym">Aplocheilus javanicus</name>
    <dbReference type="NCBI Taxonomy" id="123683"/>
    <lineage>
        <taxon>Eukaryota</taxon>
        <taxon>Metazoa</taxon>
        <taxon>Chordata</taxon>
        <taxon>Craniata</taxon>
        <taxon>Vertebrata</taxon>
        <taxon>Euteleostomi</taxon>
        <taxon>Actinopterygii</taxon>
        <taxon>Neopterygii</taxon>
        <taxon>Teleostei</taxon>
        <taxon>Neoteleostei</taxon>
        <taxon>Acanthomorphata</taxon>
        <taxon>Ovalentaria</taxon>
        <taxon>Atherinomorphae</taxon>
        <taxon>Beloniformes</taxon>
        <taxon>Adrianichthyidae</taxon>
        <taxon>Oryziinae</taxon>
        <taxon>Oryzias</taxon>
    </lineage>
</organism>
<dbReference type="EMBL" id="CM012455">
    <property type="protein sequence ID" value="RVE59935.1"/>
    <property type="molecule type" value="Genomic_DNA"/>
</dbReference>
<dbReference type="PROSITE" id="PS50835">
    <property type="entry name" value="IG_LIKE"/>
    <property type="match status" value="1"/>
</dbReference>
<accession>A0A437CAY8</accession>
<feature type="signal peptide" evidence="2">
    <location>
        <begin position="1"/>
        <end position="23"/>
    </location>
</feature>
<dbReference type="PANTHER" id="PTHR14334:SF2">
    <property type="entry name" value="B-CELL ANTIGEN RECEPTOR COMPLEX-ASSOCIATED PROTEIN BETA CHAIN"/>
    <property type="match status" value="1"/>
</dbReference>
<dbReference type="Gene3D" id="2.60.40.10">
    <property type="entry name" value="Immunoglobulins"/>
    <property type="match status" value="1"/>
</dbReference>
<dbReference type="OMA" id="PVHFICY"/>
<evidence type="ECO:0000313" key="4">
    <source>
        <dbReference type="EMBL" id="RVE59935.1"/>
    </source>
</evidence>
<keyword evidence="1" id="KW-0393">Immunoglobulin domain</keyword>
<evidence type="ECO:0000313" key="5">
    <source>
        <dbReference type="Proteomes" id="UP000283210"/>
    </source>
</evidence>
<dbReference type="Pfam" id="PF00047">
    <property type="entry name" value="ig"/>
    <property type="match status" value="1"/>
</dbReference>
<dbReference type="SUPFAM" id="SSF48726">
    <property type="entry name" value="Immunoglobulin"/>
    <property type="match status" value="1"/>
</dbReference>
<dbReference type="PANTHER" id="PTHR14334">
    <property type="entry name" value="B-CELL ANTIGEN RECEPTOR COMPLEX-ASSOCIATED PROTEIN"/>
    <property type="match status" value="1"/>
</dbReference>
<dbReference type="SMART" id="SM00409">
    <property type="entry name" value="IG"/>
    <property type="match status" value="1"/>
</dbReference>
<name>A0A437CAY8_ORYJA</name>